<dbReference type="AlphaFoldDB" id="A0A7X9NNH5"/>
<dbReference type="FunFam" id="2.60.40.10:FF:000495">
    <property type="entry name" value="Periplasmic beta-glucosidase"/>
    <property type="match status" value="1"/>
</dbReference>
<dbReference type="GO" id="GO:0008422">
    <property type="term" value="F:beta-glucosidase activity"/>
    <property type="evidence" value="ECO:0007669"/>
    <property type="project" value="UniProtKB-EC"/>
</dbReference>
<dbReference type="Pfam" id="PF00933">
    <property type="entry name" value="Glyco_hydro_3"/>
    <property type="match status" value="1"/>
</dbReference>
<dbReference type="Pfam" id="PF14310">
    <property type="entry name" value="Fn3-like"/>
    <property type="match status" value="1"/>
</dbReference>
<dbReference type="InterPro" id="IPR019800">
    <property type="entry name" value="Glyco_hydro_3_AS"/>
</dbReference>
<evidence type="ECO:0000256" key="7">
    <source>
        <dbReference type="RuleBase" id="RU361161"/>
    </source>
</evidence>
<proteinExistence type="inferred from homology"/>
<dbReference type="Gene3D" id="2.60.40.10">
    <property type="entry name" value="Immunoglobulins"/>
    <property type="match status" value="1"/>
</dbReference>
<reference evidence="9 10" key="1">
    <citation type="submission" date="2020-04" db="EMBL/GenBank/DDBJ databases">
        <authorList>
            <person name="Hitch T.C.A."/>
            <person name="Wylensek D."/>
            <person name="Clavel T."/>
        </authorList>
    </citation>
    <scope>NUCLEOTIDE SEQUENCE [LARGE SCALE GENOMIC DNA]</scope>
    <source>
        <strain evidence="9 10">WCA-380-WT-3C</strain>
    </source>
</reference>
<dbReference type="Gene3D" id="3.20.20.300">
    <property type="entry name" value="Glycoside hydrolase, family 3, N-terminal domain"/>
    <property type="match status" value="1"/>
</dbReference>
<evidence type="ECO:0000259" key="8">
    <source>
        <dbReference type="SMART" id="SM01217"/>
    </source>
</evidence>
<keyword evidence="6 7" id="KW-0326">Glycosidase</keyword>
<dbReference type="InterPro" id="IPR001764">
    <property type="entry name" value="Glyco_hydro_3_N"/>
</dbReference>
<dbReference type="SMART" id="SM01217">
    <property type="entry name" value="Fn3_like"/>
    <property type="match status" value="1"/>
</dbReference>
<dbReference type="InterPro" id="IPR013783">
    <property type="entry name" value="Ig-like_fold"/>
</dbReference>
<evidence type="ECO:0000256" key="4">
    <source>
        <dbReference type="ARBA" id="ARBA00022729"/>
    </source>
</evidence>
<organism evidence="9 10">
    <name type="scientific">Enterococcus cecorum</name>
    <dbReference type="NCBI Taxonomy" id="44008"/>
    <lineage>
        <taxon>Bacteria</taxon>
        <taxon>Bacillati</taxon>
        <taxon>Bacillota</taxon>
        <taxon>Bacilli</taxon>
        <taxon>Lactobacillales</taxon>
        <taxon>Enterococcaceae</taxon>
        <taxon>Enterococcus</taxon>
    </lineage>
</organism>
<feature type="domain" description="Fibronectin type III-like" evidence="8">
    <location>
        <begin position="635"/>
        <end position="704"/>
    </location>
</feature>
<evidence type="ECO:0000256" key="1">
    <source>
        <dbReference type="ARBA" id="ARBA00000448"/>
    </source>
</evidence>
<evidence type="ECO:0000256" key="6">
    <source>
        <dbReference type="ARBA" id="ARBA00023295"/>
    </source>
</evidence>
<evidence type="ECO:0000256" key="3">
    <source>
        <dbReference type="ARBA" id="ARBA00012744"/>
    </source>
</evidence>
<dbReference type="InterPro" id="IPR036962">
    <property type="entry name" value="Glyco_hydro_3_N_sf"/>
</dbReference>
<dbReference type="PROSITE" id="PS00775">
    <property type="entry name" value="GLYCOSYL_HYDROL_F3"/>
    <property type="match status" value="1"/>
</dbReference>
<evidence type="ECO:0000313" key="10">
    <source>
        <dbReference type="Proteomes" id="UP000588071"/>
    </source>
</evidence>
<dbReference type="InterPro" id="IPR002772">
    <property type="entry name" value="Glyco_hydro_3_C"/>
</dbReference>
<dbReference type="InterPro" id="IPR036881">
    <property type="entry name" value="Glyco_hydro_3_C_sf"/>
</dbReference>
<dbReference type="InterPro" id="IPR051915">
    <property type="entry name" value="Cellulose_Degrad_GH3"/>
</dbReference>
<dbReference type="InterPro" id="IPR017853">
    <property type="entry name" value="GH"/>
</dbReference>
<dbReference type="RefSeq" id="WP_168931796.1">
    <property type="nucleotide sequence ID" value="NZ_JABAFV010000023.1"/>
</dbReference>
<comment type="similarity">
    <text evidence="2 7">Belongs to the glycosyl hydrolase 3 family.</text>
</comment>
<dbReference type="NCBIfam" id="NF011678">
    <property type="entry name" value="PRK15098.1"/>
    <property type="match status" value="1"/>
</dbReference>
<accession>A0A7X9NNH5</accession>
<dbReference type="PANTHER" id="PTHR30620">
    <property type="entry name" value="PERIPLASMIC BETA-GLUCOSIDASE-RELATED"/>
    <property type="match status" value="1"/>
</dbReference>
<dbReference type="SUPFAM" id="SSF51445">
    <property type="entry name" value="(Trans)glycosidases"/>
    <property type="match status" value="1"/>
</dbReference>
<protein>
    <recommendedName>
        <fullName evidence="3">beta-glucosidase</fullName>
        <ecNumber evidence="3">3.2.1.21</ecNumber>
    </recommendedName>
</protein>
<evidence type="ECO:0000256" key="5">
    <source>
        <dbReference type="ARBA" id="ARBA00022801"/>
    </source>
</evidence>
<comment type="catalytic activity">
    <reaction evidence="1">
        <text>Hydrolysis of terminal, non-reducing beta-D-glucosyl residues with release of beta-D-glucose.</text>
        <dbReference type="EC" id="3.2.1.21"/>
    </reaction>
</comment>
<dbReference type="PRINTS" id="PR00133">
    <property type="entry name" value="GLHYDRLASE3"/>
</dbReference>
<dbReference type="EMBL" id="JABAFV010000023">
    <property type="protein sequence ID" value="NME50632.1"/>
    <property type="molecule type" value="Genomic_DNA"/>
</dbReference>
<dbReference type="GO" id="GO:0009251">
    <property type="term" value="P:glucan catabolic process"/>
    <property type="evidence" value="ECO:0007669"/>
    <property type="project" value="TreeGrafter"/>
</dbReference>
<sequence>MKRDELIKLVKNMTLYEKVSQLLQITADFYSEYAEERTGPLSDMGITEDDLYGVGSVLGISGASESIRIQKEYLKKNRLKIPLLFMADIIHGYRTIFPIPLALGCTWDTNSIEEMARISAKEAAVSGIHVTFSPMVDLVHDPRWGRVMESTGEDPLLNSVLSKAFVRGYQSDNLKDNIYSIASCVKHFAAYGAVSGGRDYNSVDLSELKLREQYLSGYSSAIQEGAKLVMTSFNTVNGIPSTGNKWLLKKILREDLKFNGTIISDWGAVKELIPHGVAASKRDAAKLAINAGVDIEMMTTCYKENLEKLIKEGEIEESLVDESVLRILELKNDLGLFENPNRGANEDLEKNIVLSKQHRDIAKKISQQSIVLLKNESVLPLSSKELVAVIGPGAHSLDILGAWSWKGKSNEAVSLVEGMKKISDRLLITKFNQSYFELSDEELNESLSLAKKADKVVLALGEESWMSGEAASRSNICLPPAQVELFNKIKEVNPNIIVTLYNGRPLDLNSIGEAKGIVEAWFPGTEGGNALAEILFGIYNPSGKLSMSFPDSVGQVPIYYNCENTGRPYEVNPQEKYVSKYLDISNYAKYPFGYGLSYCKFTYSNLRINNPVLKSNEKVIVSVDVCNESSRCGVEIVQLYIRDKVGEVVRPIKELKDFKKIYLEKWENRTVSFELNEQMLRYVHSDMTYSSDEGEFVVMVGSNSQDYLEIEFLLDK</sequence>
<dbReference type="PANTHER" id="PTHR30620:SF16">
    <property type="entry name" value="LYSOSOMAL BETA GLUCOSIDASE"/>
    <property type="match status" value="1"/>
</dbReference>
<name>A0A7X9NNH5_9ENTE</name>
<comment type="caution">
    <text evidence="9">The sequence shown here is derived from an EMBL/GenBank/DDBJ whole genome shotgun (WGS) entry which is preliminary data.</text>
</comment>
<dbReference type="Proteomes" id="UP000588071">
    <property type="component" value="Unassembled WGS sequence"/>
</dbReference>
<dbReference type="SUPFAM" id="SSF52279">
    <property type="entry name" value="Beta-D-glucan exohydrolase, C-terminal domain"/>
    <property type="match status" value="1"/>
</dbReference>
<dbReference type="Pfam" id="PF01915">
    <property type="entry name" value="Glyco_hydro_3_C"/>
    <property type="match status" value="1"/>
</dbReference>
<dbReference type="InterPro" id="IPR026891">
    <property type="entry name" value="Fn3-like"/>
</dbReference>
<evidence type="ECO:0000256" key="2">
    <source>
        <dbReference type="ARBA" id="ARBA00005336"/>
    </source>
</evidence>
<keyword evidence="5 7" id="KW-0378">Hydrolase</keyword>
<gene>
    <name evidence="9" type="primary">bglX</name>
    <name evidence="9" type="ORF">HF857_10495</name>
</gene>
<evidence type="ECO:0000313" key="9">
    <source>
        <dbReference type="EMBL" id="NME50632.1"/>
    </source>
</evidence>
<dbReference type="Gene3D" id="3.40.50.1700">
    <property type="entry name" value="Glycoside hydrolase family 3 C-terminal domain"/>
    <property type="match status" value="1"/>
</dbReference>
<keyword evidence="4" id="KW-0732">Signal</keyword>
<dbReference type="EC" id="3.2.1.21" evidence="3"/>